<dbReference type="OrthoDB" id="10295464at2759"/>
<accession>A0A812Y9X6</accession>
<dbReference type="EMBL" id="CAJNJA010040504">
    <property type="protein sequence ID" value="CAE7766652.1"/>
    <property type="molecule type" value="Genomic_DNA"/>
</dbReference>
<evidence type="ECO:0000313" key="2">
    <source>
        <dbReference type="EMBL" id="CAE7766652.1"/>
    </source>
</evidence>
<feature type="non-terminal residue" evidence="2">
    <location>
        <position position="138"/>
    </location>
</feature>
<dbReference type="Proteomes" id="UP000601435">
    <property type="component" value="Unassembled WGS sequence"/>
</dbReference>
<feature type="compositionally biased region" description="Polar residues" evidence="1">
    <location>
        <begin position="126"/>
        <end position="138"/>
    </location>
</feature>
<name>A0A812Y9X6_9DINO</name>
<dbReference type="AlphaFoldDB" id="A0A812Y9X6"/>
<keyword evidence="3" id="KW-1185">Reference proteome</keyword>
<reference evidence="2" key="1">
    <citation type="submission" date="2021-02" db="EMBL/GenBank/DDBJ databases">
        <authorList>
            <person name="Dougan E. K."/>
            <person name="Rhodes N."/>
            <person name="Thang M."/>
            <person name="Chan C."/>
        </authorList>
    </citation>
    <scope>NUCLEOTIDE SEQUENCE</scope>
</reference>
<gene>
    <name evidence="2" type="ORF">SNEC2469_LOCUS22363</name>
</gene>
<proteinExistence type="predicted"/>
<protein>
    <submittedName>
        <fullName evidence="2">Uncharacterized protein</fullName>
    </submittedName>
</protein>
<evidence type="ECO:0000256" key="1">
    <source>
        <dbReference type="SAM" id="MobiDB-lite"/>
    </source>
</evidence>
<feature type="non-terminal residue" evidence="2">
    <location>
        <position position="1"/>
    </location>
</feature>
<comment type="caution">
    <text evidence="2">The sequence shown here is derived from an EMBL/GenBank/DDBJ whole genome shotgun (WGS) entry which is preliminary data.</text>
</comment>
<evidence type="ECO:0000313" key="3">
    <source>
        <dbReference type="Proteomes" id="UP000601435"/>
    </source>
</evidence>
<feature type="region of interest" description="Disordered" evidence="1">
    <location>
        <begin position="46"/>
        <end position="138"/>
    </location>
</feature>
<feature type="compositionally biased region" description="Basic and acidic residues" evidence="1">
    <location>
        <begin position="46"/>
        <end position="56"/>
    </location>
</feature>
<sequence>AGRRHYADHTAATAELLQMSPPRQCIPSVQLLMLRQLAEELSEQLDVARKQQRHSDASQATTCPSDGGPSPEDFPEAREEQPEEESDIHRPSIAKLSLPERMTPPPSPSNRSSELRGNPFDGLPVHQSTGSQSSSFEH</sequence>
<organism evidence="2 3">
    <name type="scientific">Symbiodinium necroappetens</name>
    <dbReference type="NCBI Taxonomy" id="1628268"/>
    <lineage>
        <taxon>Eukaryota</taxon>
        <taxon>Sar</taxon>
        <taxon>Alveolata</taxon>
        <taxon>Dinophyceae</taxon>
        <taxon>Suessiales</taxon>
        <taxon>Symbiodiniaceae</taxon>
        <taxon>Symbiodinium</taxon>
    </lineage>
</organism>